<feature type="region of interest" description="Disordered" evidence="1">
    <location>
        <begin position="458"/>
        <end position="496"/>
    </location>
</feature>
<dbReference type="PANTHER" id="PTHR38696:SF1">
    <property type="entry name" value="MEDIATOR OF RNA POLYMERASE II TRANSCRIPTION SUBUNIT 13"/>
    <property type="match status" value="1"/>
</dbReference>
<accession>A0A165PXV3</accession>
<feature type="compositionally biased region" description="Low complexity" evidence="1">
    <location>
        <begin position="894"/>
        <end position="914"/>
    </location>
</feature>
<feature type="compositionally biased region" description="Polar residues" evidence="1">
    <location>
        <begin position="1008"/>
        <end position="1018"/>
    </location>
</feature>
<feature type="compositionally biased region" description="Basic and acidic residues" evidence="1">
    <location>
        <begin position="1040"/>
        <end position="1051"/>
    </location>
</feature>
<feature type="compositionally biased region" description="Basic and acidic residues" evidence="1">
    <location>
        <begin position="976"/>
        <end position="988"/>
    </location>
</feature>
<feature type="compositionally biased region" description="Polar residues" evidence="1">
    <location>
        <begin position="688"/>
        <end position="701"/>
    </location>
</feature>
<dbReference type="OrthoDB" id="3358646at2759"/>
<keyword evidence="3" id="KW-1185">Reference proteome</keyword>
<organism evidence="2 3">
    <name type="scientific">Neolentinus lepideus HHB14362 ss-1</name>
    <dbReference type="NCBI Taxonomy" id="1314782"/>
    <lineage>
        <taxon>Eukaryota</taxon>
        <taxon>Fungi</taxon>
        <taxon>Dikarya</taxon>
        <taxon>Basidiomycota</taxon>
        <taxon>Agaricomycotina</taxon>
        <taxon>Agaricomycetes</taxon>
        <taxon>Gloeophyllales</taxon>
        <taxon>Gloeophyllaceae</taxon>
        <taxon>Neolentinus</taxon>
    </lineage>
</organism>
<feature type="compositionally biased region" description="Polar residues" evidence="1">
    <location>
        <begin position="657"/>
        <end position="673"/>
    </location>
</feature>
<dbReference type="EMBL" id="KV425604">
    <property type="protein sequence ID" value="KZT21641.1"/>
    <property type="molecule type" value="Genomic_DNA"/>
</dbReference>
<feature type="compositionally biased region" description="Polar residues" evidence="1">
    <location>
        <begin position="846"/>
        <end position="859"/>
    </location>
</feature>
<gene>
    <name evidence="2" type="ORF">NEOLEDRAFT_1244397</name>
</gene>
<sequence length="1137" mass="123085">MADPPKMSDPPFTPRKEFMPSQHIYSTFYLMTLSGSNLVRLYRFPQDFIRVLRKHLNDRQLLTATRQNNEETCYEYTVDGRPWASPKSIGTELLIVDLLQVVLRHGFNFLSTIDYGREHDDKVAIVFSKPQRGLDRALVGFVSSSTNLGRGPSPLPNGSSTTLAPLSPVGGHTQLSNEHRMIQIKIPFALSFPSANILRVISPPLNSTPAIIAAIRGSWPRGVVSEKKVGETFEFKLKGYKWFQEDTFATDSLNHILTILHSLDSHAFTLLTSLTLTSRSRAKDLWIFTGAGEVSEEQLEIRDSIIWPPGAASSILSHSNSHTDFQGGHPQLGSPLAGHRRLATLPGINANSEANGNGSPITPTAAYANGHGRSMTEPLPQIQTRQQIPLVQTVLRRHRSRTQWSQAEPANPPVGQSGRSSKPPPIDMTGVGAFTKPGHLRGLSLGGHPSPSIVYATNGGRRSSEDEETVVGGAPRAQNDRETFTFPNSLSPPSMFERRDPDLTALAQKPWVERSSAEIRNPFTKMFPSEKERGAERESSIRTTNQGPTRSRTTSSLSPGQELVGRRRSRLGSAPGPLVVQNPDPTPIEELRRNPMSPVGRSAPELPLPGGFGEDQAKDEESRGLNGFLSPPMITTTPPADERLSPPEFTASPSPPLSQSNGTPPATRSSDNTPSPPLLGPGAFRDSAFSTNSRQSGWTGTERSKSVEIPVKWTGPPDGEGAVKERVPSQVREEDGDGIMFPGGWADQQTEDMDAQRERDRAQSVPMSVTLGSDIDGTGTLAGLSMPGDRMSRSLDLPATEVERLRQEAKEVDARISSPGFEAGVVRKSSRGVVGMFNSRGMSVLSGMTTDSKSSNFFRQDQAPPMPNGGMGRGPARPSFGSNGGPPRLWLPKSLSIPAPLSQQPQPSQNRLPPAAQPQPVVRPPVQMLPRQPQPQPPQQQQSRVPRPKPDNIPSAAPQPVLSSEPLSPRKLQKTPSEEARKEREKQLGHQPSISEGWVWVNVDTRDAGSSQASSTPRGSEVKRTAGPSGLAKSAMSGDGRTRKVSHEKGGKGKFFLLGRKNNAGSADKKKLAKKAGPTEASQAQSSVPAGSQQRPGATAQRVGNGTSTQAQSRIPQRAGADQKIEPRSNYRPARPK</sequence>
<feature type="compositionally biased region" description="Basic and acidic residues" evidence="1">
    <location>
        <begin position="528"/>
        <end position="540"/>
    </location>
</feature>
<name>A0A165PXV3_9AGAM</name>
<dbReference type="Proteomes" id="UP000076761">
    <property type="component" value="Unassembled WGS sequence"/>
</dbReference>
<feature type="compositionally biased region" description="Basic and acidic residues" evidence="1">
    <location>
        <begin position="721"/>
        <end position="733"/>
    </location>
</feature>
<dbReference type="PANTHER" id="PTHR38696">
    <property type="entry name" value="MEDIATOR OF RNA POLYMERASE II TRANSCRIPTION SUBUNIT 13"/>
    <property type="match status" value="1"/>
</dbReference>
<evidence type="ECO:0000313" key="3">
    <source>
        <dbReference type="Proteomes" id="UP000076761"/>
    </source>
</evidence>
<feature type="region of interest" description="Disordered" evidence="1">
    <location>
        <begin position="843"/>
        <end position="1137"/>
    </location>
</feature>
<reference evidence="2 3" key="1">
    <citation type="journal article" date="2016" name="Mol. Biol. Evol.">
        <title>Comparative Genomics of Early-Diverging Mushroom-Forming Fungi Provides Insights into the Origins of Lignocellulose Decay Capabilities.</title>
        <authorList>
            <person name="Nagy L.G."/>
            <person name="Riley R."/>
            <person name="Tritt A."/>
            <person name="Adam C."/>
            <person name="Daum C."/>
            <person name="Floudas D."/>
            <person name="Sun H."/>
            <person name="Yadav J.S."/>
            <person name="Pangilinan J."/>
            <person name="Larsson K.H."/>
            <person name="Matsuura K."/>
            <person name="Barry K."/>
            <person name="Labutti K."/>
            <person name="Kuo R."/>
            <person name="Ohm R.A."/>
            <person name="Bhattacharya S.S."/>
            <person name="Shirouzu T."/>
            <person name="Yoshinaga Y."/>
            <person name="Martin F.M."/>
            <person name="Grigoriev I.V."/>
            <person name="Hibbett D.S."/>
        </authorList>
    </citation>
    <scope>NUCLEOTIDE SEQUENCE [LARGE SCALE GENOMIC DNA]</scope>
    <source>
        <strain evidence="2 3">HHB14362 ss-1</strain>
    </source>
</reference>
<feature type="compositionally biased region" description="Polar residues" evidence="1">
    <location>
        <begin position="1080"/>
        <end position="1115"/>
    </location>
</feature>
<evidence type="ECO:0000313" key="2">
    <source>
        <dbReference type="EMBL" id="KZT21641.1"/>
    </source>
</evidence>
<dbReference type="AlphaFoldDB" id="A0A165PXV3"/>
<evidence type="ECO:0000256" key="1">
    <source>
        <dbReference type="SAM" id="MobiDB-lite"/>
    </source>
</evidence>
<protein>
    <submittedName>
        <fullName evidence="2">Uncharacterized protein</fullName>
    </submittedName>
</protein>
<proteinExistence type="predicted"/>
<feature type="region of interest" description="Disordered" evidence="1">
    <location>
        <begin position="396"/>
        <end position="431"/>
    </location>
</feature>
<dbReference type="InParanoid" id="A0A165PXV3"/>
<feature type="region of interest" description="Disordered" evidence="1">
    <location>
        <begin position="522"/>
        <end position="793"/>
    </location>
</feature>